<dbReference type="EMBL" id="JBBMEO010000003">
    <property type="protein sequence ID" value="MEQ2361315.1"/>
    <property type="molecule type" value="Genomic_DNA"/>
</dbReference>
<comment type="caution">
    <text evidence="2">The sequence shown here is derived from an EMBL/GenBank/DDBJ whole genome shotgun (WGS) entry which is preliminary data.</text>
</comment>
<reference evidence="2 3" key="1">
    <citation type="submission" date="2024-03" db="EMBL/GenBank/DDBJ databases">
        <title>Human intestinal bacterial collection.</title>
        <authorList>
            <person name="Pauvert C."/>
            <person name="Hitch T.C.A."/>
            <person name="Clavel T."/>
        </authorList>
    </citation>
    <scope>NUCLEOTIDE SEQUENCE [LARGE SCALE GENOMIC DNA]</scope>
    <source>
        <strain evidence="2 3">CLA-AA-H175</strain>
    </source>
</reference>
<keyword evidence="3" id="KW-1185">Reference proteome</keyword>
<protein>
    <recommendedName>
        <fullName evidence="1">Putative phage ssDNA-binding domain-containing protein</fullName>
    </recommendedName>
</protein>
<evidence type="ECO:0000259" key="1">
    <source>
        <dbReference type="Pfam" id="PF24083"/>
    </source>
</evidence>
<name>A0ABV1ASZ4_9FIRM</name>
<feature type="domain" description="Putative phage ssDNA-binding" evidence="1">
    <location>
        <begin position="4"/>
        <end position="152"/>
    </location>
</feature>
<evidence type="ECO:0000313" key="3">
    <source>
        <dbReference type="Proteomes" id="UP001457197"/>
    </source>
</evidence>
<dbReference type="Proteomes" id="UP001457197">
    <property type="component" value="Unassembled WGS sequence"/>
</dbReference>
<evidence type="ECO:0000313" key="2">
    <source>
        <dbReference type="EMBL" id="MEQ2361315.1"/>
    </source>
</evidence>
<dbReference type="InterPro" id="IPR057581">
    <property type="entry name" value="Phage_ssDNA_bind"/>
</dbReference>
<accession>A0ABV1ASZ4</accession>
<dbReference type="Pfam" id="PF24083">
    <property type="entry name" value="Phage_ssDNA_bind"/>
    <property type="match status" value="1"/>
</dbReference>
<dbReference type="RefSeq" id="WP_349151821.1">
    <property type="nucleotide sequence ID" value="NZ_JBBMEO010000003.1"/>
</dbReference>
<organism evidence="2 3">
    <name type="scientific">Faecalibacterium tardum</name>
    <dbReference type="NCBI Taxonomy" id="3133156"/>
    <lineage>
        <taxon>Bacteria</taxon>
        <taxon>Bacillati</taxon>
        <taxon>Bacillota</taxon>
        <taxon>Clostridia</taxon>
        <taxon>Eubacteriales</taxon>
        <taxon>Oscillospiraceae</taxon>
        <taxon>Faecalibacterium</taxon>
    </lineage>
</organism>
<sequence length="171" mass="19826">MKAKVNIDNTRFIFDTNFSGDPNRDRYGSSRRRVNVVIPTEEQAQQLIEMGLNVKQTKPNPNYTYDEPFVPTFYVPVTVNMDSKWPPQVFWITTTGRKVACNAENIGQLDYIRVKNVNLQANLYENRNNPGQYTLYADILYVEQDADADPYAAKYEQREMAEPNDPNDLPY</sequence>
<gene>
    <name evidence="2" type="ORF">WMO44_04010</name>
</gene>
<proteinExistence type="predicted"/>